<evidence type="ECO:0000256" key="7">
    <source>
        <dbReference type="ARBA" id="ARBA00023295"/>
    </source>
</evidence>
<evidence type="ECO:0000256" key="2">
    <source>
        <dbReference type="ARBA" id="ARBA00007072"/>
    </source>
</evidence>
<evidence type="ECO:0000259" key="9">
    <source>
        <dbReference type="Pfam" id="PF00759"/>
    </source>
</evidence>
<dbReference type="Proteomes" id="UP000290289">
    <property type="component" value="Chromosome 1"/>
</dbReference>
<dbReference type="Pfam" id="PF00759">
    <property type="entry name" value="Glyco_hydro_9"/>
    <property type="match status" value="1"/>
</dbReference>
<dbReference type="Gene3D" id="1.50.10.10">
    <property type="match status" value="1"/>
</dbReference>
<dbReference type="InterPro" id="IPR012341">
    <property type="entry name" value="6hp_glycosidase-like_sf"/>
</dbReference>
<sequence>MDTRRTSYVVNKGKPASEVSPEIAAALTASSMVFKDLDKAYSDSLLDRATQVFEFADKYKGSYNDSIGEGACPFYCDYSGYTD</sequence>
<evidence type="ECO:0000256" key="4">
    <source>
        <dbReference type="ARBA" id="ARBA00022801"/>
    </source>
</evidence>
<evidence type="ECO:0000256" key="1">
    <source>
        <dbReference type="ARBA" id="ARBA00000966"/>
    </source>
</evidence>
<dbReference type="SUPFAM" id="SSF48208">
    <property type="entry name" value="Six-hairpin glycosidases"/>
    <property type="match status" value="1"/>
</dbReference>
<keyword evidence="4" id="KW-0378">Hydrolase</keyword>
<comment type="similarity">
    <text evidence="2">Belongs to the glycosyl hydrolase 9 (cellulase E) family.</text>
</comment>
<dbReference type="AlphaFoldDB" id="A0A498KM57"/>
<evidence type="ECO:0000256" key="5">
    <source>
        <dbReference type="ARBA" id="ARBA00023001"/>
    </source>
</evidence>
<feature type="domain" description="Glycoside hydrolase family 9" evidence="9">
    <location>
        <begin position="1"/>
        <end position="83"/>
    </location>
</feature>
<evidence type="ECO:0000313" key="11">
    <source>
        <dbReference type="Proteomes" id="UP000290289"/>
    </source>
</evidence>
<reference evidence="10 11" key="1">
    <citation type="submission" date="2018-10" db="EMBL/GenBank/DDBJ databases">
        <title>A high-quality apple genome assembly.</title>
        <authorList>
            <person name="Hu J."/>
        </authorList>
    </citation>
    <scope>NUCLEOTIDE SEQUENCE [LARGE SCALE GENOMIC DNA]</scope>
    <source>
        <strain evidence="11">cv. HFTH1</strain>
        <tissue evidence="10">Young leaf</tissue>
    </source>
</reference>
<organism evidence="10 11">
    <name type="scientific">Malus domestica</name>
    <name type="common">Apple</name>
    <name type="synonym">Pyrus malus</name>
    <dbReference type="NCBI Taxonomy" id="3750"/>
    <lineage>
        <taxon>Eukaryota</taxon>
        <taxon>Viridiplantae</taxon>
        <taxon>Streptophyta</taxon>
        <taxon>Embryophyta</taxon>
        <taxon>Tracheophyta</taxon>
        <taxon>Spermatophyta</taxon>
        <taxon>Magnoliopsida</taxon>
        <taxon>eudicotyledons</taxon>
        <taxon>Gunneridae</taxon>
        <taxon>Pentapetalae</taxon>
        <taxon>rosids</taxon>
        <taxon>fabids</taxon>
        <taxon>Rosales</taxon>
        <taxon>Rosaceae</taxon>
        <taxon>Amygdaloideae</taxon>
        <taxon>Maleae</taxon>
        <taxon>Malus</taxon>
    </lineage>
</organism>
<evidence type="ECO:0000256" key="3">
    <source>
        <dbReference type="ARBA" id="ARBA00012601"/>
    </source>
</evidence>
<gene>
    <name evidence="10" type="ORF">DVH24_022721</name>
</gene>
<keyword evidence="5" id="KW-0136">Cellulose degradation</keyword>
<dbReference type="PANTHER" id="PTHR22298">
    <property type="entry name" value="ENDO-1,4-BETA-GLUCANASE"/>
    <property type="match status" value="1"/>
</dbReference>
<evidence type="ECO:0000313" key="10">
    <source>
        <dbReference type="EMBL" id="RXI08577.1"/>
    </source>
</evidence>
<dbReference type="GO" id="GO:0030245">
    <property type="term" value="P:cellulose catabolic process"/>
    <property type="evidence" value="ECO:0007669"/>
    <property type="project" value="UniProtKB-KW"/>
</dbReference>
<dbReference type="STRING" id="3750.A0A498KM57"/>
<protein>
    <recommendedName>
        <fullName evidence="3">cellulase</fullName>
        <ecNumber evidence="3">3.2.1.4</ecNumber>
    </recommendedName>
</protein>
<dbReference type="GO" id="GO:0008810">
    <property type="term" value="F:cellulase activity"/>
    <property type="evidence" value="ECO:0007669"/>
    <property type="project" value="UniProtKB-EC"/>
</dbReference>
<name>A0A498KM57_MALDO</name>
<keyword evidence="8" id="KW-0624">Polysaccharide degradation</keyword>
<comment type="catalytic activity">
    <reaction evidence="1">
        <text>Endohydrolysis of (1-&gt;4)-beta-D-glucosidic linkages in cellulose, lichenin and cereal beta-D-glucans.</text>
        <dbReference type="EC" id="3.2.1.4"/>
    </reaction>
</comment>
<dbReference type="InterPro" id="IPR008928">
    <property type="entry name" value="6-hairpin_glycosidase_sf"/>
</dbReference>
<dbReference type="EMBL" id="RDQH01000327">
    <property type="protein sequence ID" value="RXI08577.1"/>
    <property type="molecule type" value="Genomic_DNA"/>
</dbReference>
<accession>A0A498KM57</accession>
<comment type="caution">
    <text evidence="10">The sequence shown here is derived from an EMBL/GenBank/DDBJ whole genome shotgun (WGS) entry which is preliminary data.</text>
</comment>
<keyword evidence="6" id="KW-0119">Carbohydrate metabolism</keyword>
<keyword evidence="11" id="KW-1185">Reference proteome</keyword>
<dbReference type="EC" id="3.2.1.4" evidence="3"/>
<dbReference type="InterPro" id="IPR001701">
    <property type="entry name" value="Glyco_hydro_9"/>
</dbReference>
<proteinExistence type="inferred from homology"/>
<keyword evidence="7" id="KW-0326">Glycosidase</keyword>
<evidence type="ECO:0000256" key="6">
    <source>
        <dbReference type="ARBA" id="ARBA00023277"/>
    </source>
</evidence>
<evidence type="ECO:0000256" key="8">
    <source>
        <dbReference type="ARBA" id="ARBA00023326"/>
    </source>
</evidence>